<comment type="caution">
    <text evidence="1">The sequence shown here is derived from an EMBL/GenBank/DDBJ whole genome shotgun (WGS) entry which is preliminary data.</text>
</comment>
<dbReference type="Proteomes" id="UP001153331">
    <property type="component" value="Unassembled WGS sequence"/>
</dbReference>
<gene>
    <name evidence="1" type="ORF">OPT61_g693</name>
</gene>
<evidence type="ECO:0000313" key="1">
    <source>
        <dbReference type="EMBL" id="KAJ8118313.1"/>
    </source>
</evidence>
<protein>
    <submittedName>
        <fullName evidence="1">Uncharacterized protein</fullName>
    </submittedName>
</protein>
<organism evidence="1 2">
    <name type="scientific">Boeremia exigua</name>
    <dbReference type="NCBI Taxonomy" id="749465"/>
    <lineage>
        <taxon>Eukaryota</taxon>
        <taxon>Fungi</taxon>
        <taxon>Dikarya</taxon>
        <taxon>Ascomycota</taxon>
        <taxon>Pezizomycotina</taxon>
        <taxon>Dothideomycetes</taxon>
        <taxon>Pleosporomycetidae</taxon>
        <taxon>Pleosporales</taxon>
        <taxon>Pleosporineae</taxon>
        <taxon>Didymellaceae</taxon>
        <taxon>Boeremia</taxon>
    </lineage>
</organism>
<dbReference type="EMBL" id="JAPHNI010000023">
    <property type="protein sequence ID" value="KAJ8118313.1"/>
    <property type="molecule type" value="Genomic_DNA"/>
</dbReference>
<proteinExistence type="predicted"/>
<sequence length="460" mass="49777">MKLFVAAIALQILSVVDARSAAEYTALIIGAAMLSRSKRPIYLAEKNKPASGDHHWVAPVATVGGHAEAQVSGVGLHQEEMVAEIGYNAGPTRTAAQLPNVVKAAVSGRPADVAALHSPSPKPGEPPASILSRHILTTQQSKLQSPELLPLSSPAASEADLPESNIAHQIWPFEASTRGHSALPPRQDILRSQILRSQHELDLQARDTSNEQSCTNYSRPTVVPPAHSTMQPENTAPPFSAARSLQQTVHPTLRGDLCVLCGTTVTGADSLTSSCCGASIHKGCHAARERVIEAGDDIAECRSCVVRKTAEDAPRIQRREEMANTGENEVWAAEGMRENEMHGKWEPQVQKEIDRSKKAGRGELEGEDEGVGVTDGERRSETHWMGLGLGVSGEQPAWNRPYLVFCHIAKYGGLEEKFGAMIGGWVREHLGRPHGLKVEFHDVDVLPWLDEAINWLSKAT</sequence>
<accession>A0ACC2IT26</accession>
<reference evidence="1" key="1">
    <citation type="submission" date="2022-11" db="EMBL/GenBank/DDBJ databases">
        <title>Genome Sequence of Boeremia exigua.</title>
        <authorList>
            <person name="Buettner E."/>
        </authorList>
    </citation>
    <scope>NUCLEOTIDE SEQUENCE</scope>
    <source>
        <strain evidence="1">CU02</strain>
    </source>
</reference>
<evidence type="ECO:0000313" key="2">
    <source>
        <dbReference type="Proteomes" id="UP001153331"/>
    </source>
</evidence>
<keyword evidence="2" id="KW-1185">Reference proteome</keyword>
<name>A0ACC2IT26_9PLEO</name>